<feature type="non-terminal residue" evidence="1">
    <location>
        <position position="15"/>
    </location>
</feature>
<sequence length="15" mass="1509">MLNLKPLAVGVVLAA</sequence>
<evidence type="ECO:0000313" key="2">
    <source>
        <dbReference type="Proteomes" id="UP000032702"/>
    </source>
</evidence>
<dbReference type="EMBL" id="AAMD01000411">
    <property type="protein sequence ID" value="EAU61592.1"/>
    <property type="molecule type" value="Genomic_DNA"/>
</dbReference>
<reference evidence="1 2" key="1">
    <citation type="submission" date="2006-04" db="EMBL/GenBank/DDBJ databases">
        <authorList>
            <person name="Nierman W.C."/>
        </authorList>
    </citation>
    <scope>NUCLEOTIDE SEQUENCE [LARGE SCALE GENOMIC DNA]</scope>
    <source>
        <strain evidence="1 2">DW4/3-1</strain>
    </source>
</reference>
<evidence type="ECO:0000313" key="1">
    <source>
        <dbReference type="EMBL" id="EAU61592.1"/>
    </source>
</evidence>
<dbReference type="Proteomes" id="UP000032702">
    <property type="component" value="Unassembled WGS sequence"/>
</dbReference>
<organism evidence="1 2">
    <name type="scientific">Stigmatella aurantiaca (strain DW4/3-1)</name>
    <dbReference type="NCBI Taxonomy" id="378806"/>
    <lineage>
        <taxon>Bacteria</taxon>
        <taxon>Pseudomonadati</taxon>
        <taxon>Myxococcota</taxon>
        <taxon>Myxococcia</taxon>
        <taxon>Myxococcales</taxon>
        <taxon>Cystobacterineae</taxon>
        <taxon>Archangiaceae</taxon>
        <taxon>Stigmatella</taxon>
    </lineage>
</organism>
<comment type="caution">
    <text evidence="1">The sequence shown here is derived from an EMBL/GenBank/DDBJ whole genome shotgun (WGS) entry which is preliminary data.</text>
</comment>
<accession>Q08M82</accession>
<protein>
    <submittedName>
        <fullName evidence="1">Uncharacterized protein</fullName>
    </submittedName>
</protein>
<name>Q08M82_STIAD</name>
<proteinExistence type="predicted"/>
<gene>
    <name evidence="1" type="ORF">STIAU_4923</name>
</gene>